<dbReference type="AlphaFoldDB" id="A0A0A9XA65"/>
<comment type="catalytic activity">
    <reaction evidence="1">
        <text>Catalyzes the rearrangement of -S-S- bonds in proteins.</text>
        <dbReference type="EC" id="5.3.4.1"/>
    </reaction>
</comment>
<comment type="subcellular location">
    <subcellularLocation>
        <location evidence="2">Endoplasmic reticulum lumen</location>
    </subcellularLocation>
</comment>
<feature type="disulfide bond" description="Redox-active" evidence="11">
    <location>
        <begin position="57"/>
        <end position="60"/>
    </location>
</feature>
<organism evidence="14">
    <name type="scientific">Lygus hesperus</name>
    <name type="common">Western plant bug</name>
    <dbReference type="NCBI Taxonomy" id="30085"/>
    <lineage>
        <taxon>Eukaryota</taxon>
        <taxon>Metazoa</taxon>
        <taxon>Ecdysozoa</taxon>
        <taxon>Arthropoda</taxon>
        <taxon>Hexapoda</taxon>
        <taxon>Insecta</taxon>
        <taxon>Pterygota</taxon>
        <taxon>Neoptera</taxon>
        <taxon>Paraneoptera</taxon>
        <taxon>Hemiptera</taxon>
        <taxon>Heteroptera</taxon>
        <taxon>Panheteroptera</taxon>
        <taxon>Cimicomorpha</taxon>
        <taxon>Miridae</taxon>
        <taxon>Mirini</taxon>
        <taxon>Lygus</taxon>
    </lineage>
</organism>
<evidence type="ECO:0000256" key="12">
    <source>
        <dbReference type="SAM" id="SignalP"/>
    </source>
</evidence>
<dbReference type="Pfam" id="PF13848">
    <property type="entry name" value="Thioredoxin_6"/>
    <property type="match status" value="1"/>
</dbReference>
<evidence type="ECO:0000256" key="7">
    <source>
        <dbReference type="ARBA" id="ARBA00022824"/>
    </source>
</evidence>
<gene>
    <name evidence="14" type="primary">Pdi_1</name>
    <name evidence="14" type="ORF">CM83_20482</name>
</gene>
<dbReference type="PROSITE" id="PS00194">
    <property type="entry name" value="THIOREDOXIN_1"/>
    <property type="match status" value="2"/>
</dbReference>
<dbReference type="CDD" id="cd02981">
    <property type="entry name" value="PDI_b_family"/>
    <property type="match status" value="1"/>
</dbReference>
<evidence type="ECO:0000256" key="5">
    <source>
        <dbReference type="ARBA" id="ARBA00022729"/>
    </source>
</evidence>
<name>A0A0A9XA65_LYGHE</name>
<feature type="signal peptide" evidence="12">
    <location>
        <begin position="1"/>
        <end position="19"/>
    </location>
</feature>
<evidence type="ECO:0000256" key="3">
    <source>
        <dbReference type="ARBA" id="ARBA00006347"/>
    </source>
</evidence>
<evidence type="ECO:0000256" key="10">
    <source>
        <dbReference type="ARBA" id="ARBA00023284"/>
    </source>
</evidence>
<proteinExistence type="inferred from homology"/>
<dbReference type="EC" id="5.3.4.1" evidence="4"/>
<feature type="disulfide bond" description="Redox-active" evidence="11">
    <location>
        <begin position="430"/>
        <end position="433"/>
    </location>
</feature>
<keyword evidence="6" id="KW-0677">Repeat</keyword>
<dbReference type="GO" id="GO:0003756">
    <property type="term" value="F:protein disulfide isomerase activity"/>
    <property type="evidence" value="ECO:0007669"/>
    <property type="project" value="UniProtKB-EC"/>
</dbReference>
<reference evidence="15" key="3">
    <citation type="submission" date="2014-09" db="EMBL/GenBank/DDBJ databases">
        <authorList>
            <person name="Magalhaes I.L.F."/>
            <person name="Oliveira U."/>
            <person name="Santos F.R."/>
            <person name="Vidigal T.H.D.A."/>
            <person name="Brescovit A.D."/>
            <person name="Santos A.J."/>
        </authorList>
    </citation>
    <scope>NUCLEOTIDE SEQUENCE</scope>
</reference>
<dbReference type="NCBIfam" id="TIGR01130">
    <property type="entry name" value="ER_PDI_fam"/>
    <property type="match status" value="1"/>
</dbReference>
<keyword evidence="10 11" id="KW-0676">Redox-active center</keyword>
<dbReference type="SUPFAM" id="SSF52833">
    <property type="entry name" value="Thioredoxin-like"/>
    <property type="match status" value="4"/>
</dbReference>
<dbReference type="PROSITE" id="PS51352">
    <property type="entry name" value="THIOREDOXIN_2"/>
    <property type="match status" value="2"/>
</dbReference>
<dbReference type="InterPro" id="IPR005792">
    <property type="entry name" value="Prot_disulphide_isomerase"/>
</dbReference>
<dbReference type="CDD" id="cd02961">
    <property type="entry name" value="PDI_a_family"/>
    <property type="match status" value="1"/>
</dbReference>
<dbReference type="Gene3D" id="3.40.30.10">
    <property type="entry name" value="Glutaredoxin"/>
    <property type="match status" value="4"/>
</dbReference>
<dbReference type="PANTHER" id="PTHR18929">
    <property type="entry name" value="PROTEIN DISULFIDE ISOMERASE"/>
    <property type="match status" value="1"/>
</dbReference>
<dbReference type="EMBL" id="GBHO01029614">
    <property type="protein sequence ID" value="JAG13990.1"/>
    <property type="molecule type" value="Transcribed_RNA"/>
</dbReference>
<evidence type="ECO:0000256" key="4">
    <source>
        <dbReference type="ARBA" id="ARBA00012723"/>
    </source>
</evidence>
<dbReference type="InterPro" id="IPR013766">
    <property type="entry name" value="Thioredoxin_domain"/>
</dbReference>
<dbReference type="PANTHER" id="PTHR18929:SF240">
    <property type="entry name" value="PROTEIN DISULFIDE-ISOMERASE"/>
    <property type="match status" value="1"/>
</dbReference>
<dbReference type="Pfam" id="PF00085">
    <property type="entry name" value="Thioredoxin"/>
    <property type="match status" value="2"/>
</dbReference>
<dbReference type="FunFam" id="3.40.30.10:FF:000027">
    <property type="entry name" value="protein disulfide-isomerase A2"/>
    <property type="match status" value="1"/>
</dbReference>
<dbReference type="GO" id="GO:0034976">
    <property type="term" value="P:response to endoplasmic reticulum stress"/>
    <property type="evidence" value="ECO:0007669"/>
    <property type="project" value="TreeGrafter"/>
</dbReference>
<comment type="similarity">
    <text evidence="3">Belongs to the protein disulfide isomerase family.</text>
</comment>
<feature type="domain" description="Thioredoxin" evidence="13">
    <location>
        <begin position="382"/>
        <end position="511"/>
    </location>
</feature>
<evidence type="ECO:0000259" key="13">
    <source>
        <dbReference type="PROSITE" id="PS51352"/>
    </source>
</evidence>
<accession>A0A0A9XA65</accession>
<feature type="domain" description="Thioredoxin" evidence="13">
    <location>
        <begin position="13"/>
        <end position="135"/>
    </location>
</feature>
<dbReference type="GO" id="GO:0006457">
    <property type="term" value="P:protein folding"/>
    <property type="evidence" value="ECO:0007669"/>
    <property type="project" value="TreeGrafter"/>
</dbReference>
<reference evidence="14" key="1">
    <citation type="journal article" date="2014" name="PLoS ONE">
        <title>Transcriptome-Based Identification of ABC Transporters in the Western Tarnished Plant Bug Lygus hesperus.</title>
        <authorList>
            <person name="Hull J.J."/>
            <person name="Chaney K."/>
            <person name="Geib S.M."/>
            <person name="Fabrick J.A."/>
            <person name="Brent C.S."/>
            <person name="Walsh D."/>
            <person name="Lavine L.C."/>
        </authorList>
    </citation>
    <scope>NUCLEOTIDE SEQUENCE</scope>
</reference>
<keyword evidence="7" id="KW-0256">Endoplasmic reticulum</keyword>
<keyword evidence="8 11" id="KW-1015">Disulfide bond</keyword>
<evidence type="ECO:0000313" key="15">
    <source>
        <dbReference type="EMBL" id="JAG61095.1"/>
    </source>
</evidence>
<evidence type="ECO:0000256" key="11">
    <source>
        <dbReference type="PIRSR" id="PIRSR605792-51"/>
    </source>
</evidence>
<evidence type="ECO:0000256" key="2">
    <source>
        <dbReference type="ARBA" id="ARBA00004319"/>
    </source>
</evidence>
<feature type="chain" id="PRO_5015033822" description="protein disulfide-isomerase" evidence="12">
    <location>
        <begin position="20"/>
        <end position="526"/>
    </location>
</feature>
<keyword evidence="5 12" id="KW-0732">Signal</keyword>
<dbReference type="CDD" id="cd02995">
    <property type="entry name" value="PDI_a_PDI_a'_C"/>
    <property type="match status" value="1"/>
</dbReference>
<dbReference type="GO" id="GO:0005788">
    <property type="term" value="C:endoplasmic reticulum lumen"/>
    <property type="evidence" value="ECO:0007669"/>
    <property type="project" value="UniProtKB-SubCell"/>
</dbReference>
<evidence type="ECO:0000256" key="1">
    <source>
        <dbReference type="ARBA" id="ARBA00001182"/>
    </source>
</evidence>
<keyword evidence="9 14" id="KW-0413">Isomerase</keyword>
<evidence type="ECO:0000256" key="6">
    <source>
        <dbReference type="ARBA" id="ARBA00022737"/>
    </source>
</evidence>
<dbReference type="FunFam" id="3.40.30.10:FF:000023">
    <property type="entry name" value="Protein disulfide-isomerase"/>
    <property type="match status" value="1"/>
</dbReference>
<protein>
    <recommendedName>
        <fullName evidence="4">protein disulfide-isomerase</fullName>
        <ecNumber evidence="4">5.3.4.1</ecNumber>
    </recommendedName>
</protein>
<dbReference type="InterPro" id="IPR036249">
    <property type="entry name" value="Thioredoxin-like_sf"/>
</dbReference>
<dbReference type="EMBL" id="GBRD01004726">
    <property type="protein sequence ID" value="JAG61095.1"/>
    <property type="molecule type" value="Transcribed_RNA"/>
</dbReference>
<dbReference type="InterPro" id="IPR017937">
    <property type="entry name" value="Thioredoxin_CS"/>
</dbReference>
<reference evidence="14" key="2">
    <citation type="submission" date="2014-07" db="EMBL/GenBank/DDBJ databases">
        <authorList>
            <person name="Hull J."/>
        </authorList>
    </citation>
    <scope>NUCLEOTIDE SEQUENCE</scope>
</reference>
<sequence length="526" mass="59404">MTQVKMFHTVAAILLGAQALTLDIEEEAGVLVLNENNFDEAVKIHEYILVEFYAPWCGACVSFAPEYVKAASRLSDRKSSIKLAKVDATMEERLADKYNVNYLPTLKFFTNSNPTDYDGGMTDREIVDWLRLKSQPNRGEAEELSGPVHILTTAGSLDAFLTTHEKALVAYCSEPNSQLLEIFKQASLNVKDHSFGLVQDASLINSTEFVEDGQIHLHKRIRIGMYDLPRVEYKGGFDVNELQKFIEANSFPTILQLEPKTAQYVFNSEVKTHVLLLVSSLNGEFETLAEPLMNVAQEIRERAGNVMDKSVLFVVVDTDNADHSKLLTILGVQKKLGSLPTIRIIKLGKKGEPIKKYKPAGSLGIYWDPERVKKFVEDYLEGKLESYLISQKLPKDWDANPVKVLTAENFDDIAFDKEKNVLVQFYSPWCGYCHRLEPIYEEVAKVFSRRFDGGVDYIIAKIDATANELENTNITQYPTIKLYKRGTNKVIDFIGKRSVEALVKFVETGGKSLEQANEESREKDEL</sequence>
<evidence type="ECO:0000313" key="14">
    <source>
        <dbReference type="EMBL" id="JAG13990.1"/>
    </source>
</evidence>
<evidence type="ECO:0000256" key="9">
    <source>
        <dbReference type="ARBA" id="ARBA00023235"/>
    </source>
</evidence>
<dbReference type="CDD" id="cd02982">
    <property type="entry name" value="PDI_b'_family"/>
    <property type="match status" value="1"/>
</dbReference>
<evidence type="ECO:0000256" key="8">
    <source>
        <dbReference type="ARBA" id="ARBA00023157"/>
    </source>
</evidence>